<comment type="similarity">
    <text evidence="2">Belongs to the UPF0283 family.</text>
</comment>
<proteinExistence type="inferred from homology"/>
<dbReference type="PANTHER" id="PTHR39342:SF1">
    <property type="entry name" value="UPF0283 MEMBRANE PROTEIN YCJF"/>
    <property type="match status" value="1"/>
</dbReference>
<keyword evidence="5 8" id="KW-0812">Transmembrane</keyword>
<evidence type="ECO:0000256" key="6">
    <source>
        <dbReference type="ARBA" id="ARBA00022989"/>
    </source>
</evidence>
<feature type="transmembrane region" description="Helical" evidence="8">
    <location>
        <begin position="50"/>
        <end position="70"/>
    </location>
</feature>
<keyword evidence="10" id="KW-1185">Reference proteome</keyword>
<dbReference type="Pfam" id="PF05128">
    <property type="entry name" value="DUF697"/>
    <property type="match status" value="1"/>
</dbReference>
<reference evidence="9 10" key="1">
    <citation type="journal article" date="2011" name="Syst. Appl. Microbiol.">
        <title>Defluviimonas denitrificans gen. nov., sp. nov., and Pararhodobacter aggregans gen. nov., sp. nov., non-phototrophic Rhodobacteraceae from the biofilter of a marine aquaculture.</title>
        <authorList>
            <person name="Foesel B.U."/>
            <person name="Drake H.L."/>
            <person name="Schramm A."/>
        </authorList>
    </citation>
    <scope>NUCLEOTIDE SEQUENCE [LARGE SCALE GENOMIC DNA]</scope>
    <source>
        <strain evidence="9 10">D1-19</strain>
    </source>
</reference>
<dbReference type="EMBL" id="QDDR01000008">
    <property type="protein sequence ID" value="PVE46494.1"/>
    <property type="molecule type" value="Genomic_DNA"/>
</dbReference>
<evidence type="ECO:0000256" key="4">
    <source>
        <dbReference type="ARBA" id="ARBA00022519"/>
    </source>
</evidence>
<dbReference type="Proteomes" id="UP000244810">
    <property type="component" value="Unassembled WGS sequence"/>
</dbReference>
<sequence length="317" mass="32457">MDNRGPILIELDATEAPADVAAAPEVDAPEGAAMQAALGSMARKRGAGPGSWALAAGGALVSLAVSVAAWDFAARLIERAPVLGWLAAVLAGVLALALVLWAGKEALGYARVSRLDRLRARASAALVSGDLTEARAVAARVAGLYGAEDRTLEALDAEAVIEGAEAHLLIGLDARVEIEIQTAARAVALATAIIPLAFADVAAALSANLRMIRRIAEIYGGRPGAFGNWRLARSVAVHLMATGLVAVTDDVIHSVAGGGLLSKLSRRFGEGVVNGALTARVGLAAMELCRPLPFRMGRKPGVSAVTATALKGLFDRG</sequence>
<dbReference type="OrthoDB" id="9816060at2"/>
<dbReference type="AlphaFoldDB" id="A0A2T7UPA2"/>
<feature type="transmembrane region" description="Helical" evidence="8">
    <location>
        <begin position="82"/>
        <end position="103"/>
    </location>
</feature>
<dbReference type="NCBIfam" id="TIGR01620">
    <property type="entry name" value="hyp_HI0043"/>
    <property type="match status" value="1"/>
</dbReference>
<feature type="transmembrane region" description="Helical" evidence="8">
    <location>
        <begin position="183"/>
        <end position="205"/>
    </location>
</feature>
<evidence type="ECO:0000256" key="7">
    <source>
        <dbReference type="ARBA" id="ARBA00023136"/>
    </source>
</evidence>
<evidence type="ECO:0000313" key="10">
    <source>
        <dbReference type="Proteomes" id="UP000244810"/>
    </source>
</evidence>
<protein>
    <submittedName>
        <fullName evidence="9">TIGR01620 family protein</fullName>
    </submittedName>
</protein>
<keyword evidence="3" id="KW-1003">Cell membrane</keyword>
<evidence type="ECO:0000256" key="3">
    <source>
        <dbReference type="ARBA" id="ARBA00022475"/>
    </source>
</evidence>
<keyword evidence="7 8" id="KW-0472">Membrane</keyword>
<evidence type="ECO:0000256" key="5">
    <source>
        <dbReference type="ARBA" id="ARBA00022692"/>
    </source>
</evidence>
<gene>
    <name evidence="9" type="ORF">DDE23_15175</name>
</gene>
<evidence type="ECO:0000256" key="1">
    <source>
        <dbReference type="ARBA" id="ARBA00004429"/>
    </source>
</evidence>
<dbReference type="InterPro" id="IPR021147">
    <property type="entry name" value="DUF697"/>
</dbReference>
<dbReference type="RefSeq" id="WP_107752607.1">
    <property type="nucleotide sequence ID" value="NZ_QBKF01000008.1"/>
</dbReference>
<accession>A0A2T7UPA2</accession>
<keyword evidence="6 8" id="KW-1133">Transmembrane helix</keyword>
<dbReference type="InterPro" id="IPR006507">
    <property type="entry name" value="UPF0283"/>
</dbReference>
<organism evidence="9 10">
    <name type="scientific">Pararhodobacter aggregans</name>
    <dbReference type="NCBI Taxonomy" id="404875"/>
    <lineage>
        <taxon>Bacteria</taxon>
        <taxon>Pseudomonadati</taxon>
        <taxon>Pseudomonadota</taxon>
        <taxon>Alphaproteobacteria</taxon>
        <taxon>Rhodobacterales</taxon>
        <taxon>Paracoccaceae</taxon>
        <taxon>Pararhodobacter</taxon>
    </lineage>
</organism>
<evidence type="ECO:0000256" key="8">
    <source>
        <dbReference type="SAM" id="Phobius"/>
    </source>
</evidence>
<evidence type="ECO:0000256" key="2">
    <source>
        <dbReference type="ARBA" id="ARBA00008255"/>
    </source>
</evidence>
<dbReference type="PANTHER" id="PTHR39342">
    <property type="entry name" value="UPF0283 MEMBRANE PROTEIN YCJF"/>
    <property type="match status" value="1"/>
</dbReference>
<dbReference type="GO" id="GO:0005886">
    <property type="term" value="C:plasma membrane"/>
    <property type="evidence" value="ECO:0007669"/>
    <property type="project" value="UniProtKB-SubCell"/>
</dbReference>
<evidence type="ECO:0000313" key="9">
    <source>
        <dbReference type="EMBL" id="PVE46494.1"/>
    </source>
</evidence>
<comment type="subcellular location">
    <subcellularLocation>
        <location evidence="1">Cell inner membrane</location>
        <topology evidence="1">Multi-pass membrane protein</topology>
    </subcellularLocation>
</comment>
<comment type="caution">
    <text evidence="9">The sequence shown here is derived from an EMBL/GenBank/DDBJ whole genome shotgun (WGS) entry which is preliminary data.</text>
</comment>
<keyword evidence="4" id="KW-0997">Cell inner membrane</keyword>
<name>A0A2T7UPA2_9RHOB</name>